<dbReference type="Proteomes" id="UP000765160">
    <property type="component" value="Unassembled WGS sequence"/>
</dbReference>
<dbReference type="Gene3D" id="3.40.190.10">
    <property type="entry name" value="Periplasmic binding protein-like II"/>
    <property type="match status" value="2"/>
</dbReference>
<comment type="caution">
    <text evidence="1">The sequence shown here is derived from an EMBL/GenBank/DDBJ whole genome shotgun (WGS) entry which is preliminary data.</text>
</comment>
<dbReference type="EMBL" id="JAAVTX010000003">
    <property type="protein sequence ID" value="NKE45234.1"/>
    <property type="molecule type" value="Genomic_DNA"/>
</dbReference>
<dbReference type="SUPFAM" id="SSF53850">
    <property type="entry name" value="Periplasmic binding protein-like II"/>
    <property type="match status" value="1"/>
</dbReference>
<protein>
    <submittedName>
        <fullName evidence="1">ABC transporter substrate-binding protein</fullName>
    </submittedName>
</protein>
<gene>
    <name evidence="1" type="ORF">HB662_10625</name>
</gene>
<evidence type="ECO:0000313" key="2">
    <source>
        <dbReference type="Proteomes" id="UP000765160"/>
    </source>
</evidence>
<sequence length="285" mass="31155">MVTESAVLKTALGSYAGTRKLLEGAIPSSLLRLEFEKVAPISKAFAPMVRDQKYDVSEMAIATFLMARAYDKPLVLLPVVLVERAQEAAMLCRRDGPIQGPADLAGARIAVRAYSQTTGMWLRGSLAESYGVKADQQRWTTFEDAHVSEFSDPAWVTRAQKGQELLAMLQGGEVDAAIFGNDMPDAPDLRTVFPDPQAAGAAFRAKHGFLPLNHLVVVRRDIAKARPELVVELLRMLRESGAAVRSRAELRPAIALAIEYCAEQGLLPRRFTPEQAWDGLPAEVA</sequence>
<accession>A0ABX1EYV2</accession>
<name>A0ABX1EYV2_9PROT</name>
<proteinExistence type="predicted"/>
<evidence type="ECO:0000313" key="1">
    <source>
        <dbReference type="EMBL" id="NKE45234.1"/>
    </source>
</evidence>
<keyword evidence="2" id="KW-1185">Reference proteome</keyword>
<organism evidence="1 2">
    <name type="scientific">Falsiroseomonas frigidaquae</name>
    <dbReference type="NCBI Taxonomy" id="487318"/>
    <lineage>
        <taxon>Bacteria</taxon>
        <taxon>Pseudomonadati</taxon>
        <taxon>Pseudomonadota</taxon>
        <taxon>Alphaproteobacteria</taxon>
        <taxon>Acetobacterales</taxon>
        <taxon>Roseomonadaceae</taxon>
        <taxon>Falsiroseomonas</taxon>
    </lineage>
</organism>
<reference evidence="1 2" key="1">
    <citation type="submission" date="2020-03" db="EMBL/GenBank/DDBJ databases">
        <title>Roseomonas selenitidurans sp. nov. isolated from soil.</title>
        <authorList>
            <person name="Liu H."/>
        </authorList>
    </citation>
    <scope>NUCLEOTIDE SEQUENCE [LARGE SCALE GENOMIC DNA]</scope>
    <source>
        <strain evidence="1 2">JCM 15073</strain>
    </source>
</reference>